<evidence type="ECO:0000313" key="2">
    <source>
        <dbReference type="EMBL" id="MDM9631812.1"/>
    </source>
</evidence>
<evidence type="ECO:0000313" key="3">
    <source>
        <dbReference type="Proteomes" id="UP001174839"/>
    </source>
</evidence>
<comment type="caution">
    <text evidence="2">The sequence shown here is derived from an EMBL/GenBank/DDBJ whole genome shotgun (WGS) entry which is preliminary data.</text>
</comment>
<keyword evidence="3" id="KW-1185">Reference proteome</keyword>
<dbReference type="EMBL" id="JAUDUY010000004">
    <property type="protein sequence ID" value="MDM9631812.1"/>
    <property type="molecule type" value="Genomic_DNA"/>
</dbReference>
<feature type="compositionally biased region" description="Acidic residues" evidence="1">
    <location>
        <begin position="92"/>
        <end position="102"/>
    </location>
</feature>
<name>A0ABT7WFX0_9FLAO</name>
<reference evidence="2" key="1">
    <citation type="submission" date="2023-06" db="EMBL/GenBank/DDBJ databases">
        <title>Robiginitalea aurantiacus sp. nov. and Algoriphagus sediminis sp. nov., isolated from coastal sediment.</title>
        <authorList>
            <person name="Zhou Z.Y."/>
            <person name="An J."/>
            <person name="Jia Y.W."/>
            <person name="Du Z.J."/>
        </authorList>
    </citation>
    <scope>NUCLEOTIDE SEQUENCE</scope>
    <source>
        <strain evidence="2">M39</strain>
    </source>
</reference>
<protein>
    <recommendedName>
        <fullName evidence="4">DNA primase</fullName>
    </recommendedName>
</protein>
<organism evidence="2 3">
    <name type="scientific">Robiginitalea aurantiaca</name>
    <dbReference type="NCBI Taxonomy" id="3056915"/>
    <lineage>
        <taxon>Bacteria</taxon>
        <taxon>Pseudomonadati</taxon>
        <taxon>Bacteroidota</taxon>
        <taxon>Flavobacteriia</taxon>
        <taxon>Flavobacteriales</taxon>
        <taxon>Flavobacteriaceae</taxon>
        <taxon>Robiginitalea</taxon>
    </lineage>
</organism>
<evidence type="ECO:0000256" key="1">
    <source>
        <dbReference type="SAM" id="MobiDB-lite"/>
    </source>
</evidence>
<accession>A0ABT7WFX0</accession>
<evidence type="ECO:0008006" key="4">
    <source>
        <dbReference type="Google" id="ProtNLM"/>
    </source>
</evidence>
<feature type="region of interest" description="Disordered" evidence="1">
    <location>
        <begin position="77"/>
        <end position="102"/>
    </location>
</feature>
<sequence>MKRIIIDYKKLTPEMAGMLLEQYPEGYGDEDLISFKSPKGDWIEAVELQTTEALYLVKISKSLASFLASLDELDTLPDVEDPIQDDQKEYDGSLETETSLDE</sequence>
<proteinExistence type="predicted"/>
<dbReference type="RefSeq" id="WP_289725176.1">
    <property type="nucleotide sequence ID" value="NZ_JAUDUY010000004.1"/>
</dbReference>
<gene>
    <name evidence="2" type="ORF">QU605_10035</name>
</gene>
<dbReference type="Proteomes" id="UP001174839">
    <property type="component" value="Unassembled WGS sequence"/>
</dbReference>